<evidence type="ECO:0000256" key="2">
    <source>
        <dbReference type="SAM" id="MobiDB-lite"/>
    </source>
</evidence>
<feature type="coiled-coil region" evidence="1">
    <location>
        <begin position="31"/>
        <end position="93"/>
    </location>
</feature>
<dbReference type="Pfam" id="PF20148">
    <property type="entry name" value="DUF6531"/>
    <property type="match status" value="1"/>
</dbReference>
<accession>A0A553GTP9</accession>
<feature type="domain" description="RHS protein conserved region" evidence="3">
    <location>
        <begin position="1331"/>
        <end position="1364"/>
    </location>
</feature>
<proteinExistence type="predicted"/>
<dbReference type="NCBIfam" id="TIGR01643">
    <property type="entry name" value="YD_repeat_2x"/>
    <property type="match status" value="11"/>
</dbReference>
<dbReference type="NCBIfam" id="TIGR03696">
    <property type="entry name" value="Rhs_assc_core"/>
    <property type="match status" value="1"/>
</dbReference>
<dbReference type="Pfam" id="PF05593">
    <property type="entry name" value="RHS_repeat"/>
    <property type="match status" value="6"/>
</dbReference>
<dbReference type="PANTHER" id="PTHR32305:SF15">
    <property type="entry name" value="PROTEIN RHSA-RELATED"/>
    <property type="match status" value="1"/>
</dbReference>
<dbReference type="SUPFAM" id="SSF69304">
    <property type="entry name" value="Tricorn protease N-terminal domain"/>
    <property type="match status" value="1"/>
</dbReference>
<evidence type="ECO:0000256" key="1">
    <source>
        <dbReference type="SAM" id="Coils"/>
    </source>
</evidence>
<dbReference type="InterPro" id="IPR045351">
    <property type="entry name" value="DUF6531"/>
</dbReference>
<dbReference type="Gene3D" id="2.180.10.10">
    <property type="entry name" value="RHS repeat-associated core"/>
    <property type="match status" value="3"/>
</dbReference>
<dbReference type="RefSeq" id="WP_143490312.1">
    <property type="nucleotide sequence ID" value="NZ_VJOY01000027.1"/>
</dbReference>
<evidence type="ECO:0000259" key="3">
    <source>
        <dbReference type="Pfam" id="PF03527"/>
    </source>
</evidence>
<dbReference type="InterPro" id="IPR001826">
    <property type="entry name" value="RHS"/>
</dbReference>
<dbReference type="Proteomes" id="UP000315235">
    <property type="component" value="Unassembled WGS sequence"/>
</dbReference>
<comment type="caution">
    <text evidence="5">The sequence shown here is derived from an EMBL/GenBank/DDBJ whole genome shotgun (WGS) entry which is preliminary data.</text>
</comment>
<name>A0A553GTP9_9PSED</name>
<reference evidence="5 6" key="1">
    <citation type="submission" date="2019-07" db="EMBL/GenBank/DDBJ databases">
        <title>Pseudomonas mangiferae sp. nov., isolated from bark of mango tree in Thailand.</title>
        <authorList>
            <person name="Srisuk N."/>
            <person name="Anurat P."/>
        </authorList>
    </citation>
    <scope>NUCLEOTIDE SEQUENCE [LARGE SCALE GENOMIC DNA]</scope>
    <source>
        <strain evidence="5 6">DMKU_BBB3-04</strain>
    </source>
</reference>
<dbReference type="OrthoDB" id="9816400at2"/>
<dbReference type="InterPro" id="IPR006530">
    <property type="entry name" value="YD"/>
</dbReference>
<evidence type="ECO:0000259" key="4">
    <source>
        <dbReference type="Pfam" id="PF20148"/>
    </source>
</evidence>
<feature type="region of interest" description="Disordered" evidence="2">
    <location>
        <begin position="204"/>
        <end position="223"/>
    </location>
</feature>
<sequence length="1570" mass="176862">MTDRLVITEVASEAEIAEAEAASRGFELQDLAEQEAYLDGTQEKIDRLKTLGAEAGNEQVLETAEAHQTWVNAQRAELRRKRAEIEAAQAAAVQYNTVGKVTGQTPSQAVDAQEANPEIDNRNYLEQARDGVKGSIDEWVESTGYNQGAMVAGAIASAAAEVFMPEAYWELIPIGKVGKILKKAGQVTGVIKDAEKAAEVGRDAKRLPEAKKETGGQVKKEPEGKADDACLSCVTVPGTQPVNALYGVKLLEGESELDFVLEGPLPLHWQRTYASSNARRGWLGQGWTTPLSFRLECRAKYIAYIDGQGRKVRFPQLAIGERFFSKYEHITLLRSARDQYEIIVADGLRMVFGLGTPDRQRLASLADVPGDRPRTDSLVLLGFIDPNHNHLRLHYAEDGLPYHLDTSSGRRLGFLFDRSRPREPRLTHVVELFGQPDAAGHYPRAQQQWLVEYRYSAEGDLVEVRDGHGQVCRTFAWANHMMVEHTEPGGLVSRYTWDRLHPRGKVLSNTLAGGQAWRFAYHVKEGWTQVTDAGGRVTRYHYDCDHYLTGFTDALGGFTEYRRDGYGNLLMQVDPSGRITRFDYDPLGNLTCLIQPDGASYRFTWDETWRKPVSITDPLGRTTQYRYDARGNLVELVEPDGGRTEYRLDARGLPTALVDARGGVKTFDFDAQGRLLGYTDCSGSRTGYAYDAHGNLVSATDALGHTTQYRYTRVNRRFRLSHVRHADGGEERFAYDPLGRLVAHHDPLGRATRYRLDAEGRPLERIDALGHRLGYRYDLHGRLATLTNENGALYRFAWDPLDRLVAEQGFDGRRIDYRYDPSGYLLESADGVPLGAALLGEGVTASILRTRYQRDAMGRMLDKYSLKPDITGRPQVAHSRYAYDAAGQLVRARNRQARVELYYNQGGRLSREVLRGRGGQFSELQHRYDLLGNREATVLPDGRTLNTLTYGSGHVHQINLDFQTICDFERDALHREVGRSQGALFTQYSLDPLGRLLQSQARLQREAAEPLVGTGADSPASQGQRIARRYQYDLAGQLTALSDRRQGVTQYGYDALGRLRAALSPRGEELFAFDPAHNLMEPDQAQREDVRARKTQWTEEEWTAYVQANLDNPDFNPLLTPAEAASDPSTWGENRPNRLRVWQEHRYAYDTWGNCIEKKSGPNQVRHFEWDAEHQLSRATIRRSNGRFVHQERWGYDYDPFGRRIAKYRLDRNSTRSPRPWQDPDARHFAWDGNRLLMERQGQRQSLYVYEAADSFVPLALVRSEGTLPTPEEDIPLPAEWLALKDLHPEQWAATTGALQRKIEAKRQAKRERLGRSDDVEAKGDHGPAEILYFHTDHLGTPRELTDDVGRIVWSATYKAWGNADIEHPAQPVRRVVGNTQLEAWEATSDPVQQNLRFQGQYFDGETGLHYNRFRYYDPDIGRFVSQDPIGLAGGINNYQYAPNPVMWIDPLGLSGEKVVATKNRREALNKASDHAKVPRVSKGGTEYKMGDLNEKSRGGNCNCLKQMGVDSLGRYDEKTGAEFFDHPDGHPDMTGPGQPIHHKSPHVHAKNGKGENLIFTYPGVKNGLQ</sequence>
<evidence type="ECO:0000313" key="6">
    <source>
        <dbReference type="Proteomes" id="UP000315235"/>
    </source>
</evidence>
<dbReference type="InterPro" id="IPR031325">
    <property type="entry name" value="RHS_repeat"/>
</dbReference>
<gene>
    <name evidence="5" type="ORF">FM069_20735</name>
</gene>
<organism evidence="5 6">
    <name type="scientific">Pseudomonas mangiferae</name>
    <dbReference type="NCBI Taxonomy" id="2593654"/>
    <lineage>
        <taxon>Bacteria</taxon>
        <taxon>Pseudomonadati</taxon>
        <taxon>Pseudomonadota</taxon>
        <taxon>Gammaproteobacteria</taxon>
        <taxon>Pseudomonadales</taxon>
        <taxon>Pseudomonadaceae</taxon>
        <taxon>Pseudomonas</taxon>
    </lineage>
</organism>
<protein>
    <submittedName>
        <fullName evidence="5">RHS repeat protein</fullName>
    </submittedName>
</protein>
<keyword evidence="6" id="KW-1185">Reference proteome</keyword>
<dbReference type="EMBL" id="VJOY01000027">
    <property type="protein sequence ID" value="TRX72846.1"/>
    <property type="molecule type" value="Genomic_DNA"/>
</dbReference>
<dbReference type="InterPro" id="IPR022385">
    <property type="entry name" value="Rhs_assc_core"/>
</dbReference>
<evidence type="ECO:0000313" key="5">
    <source>
        <dbReference type="EMBL" id="TRX72846.1"/>
    </source>
</evidence>
<keyword evidence="1" id="KW-0175">Coiled coil</keyword>
<dbReference type="PANTHER" id="PTHR32305">
    <property type="match status" value="1"/>
</dbReference>
<dbReference type="Pfam" id="PF03527">
    <property type="entry name" value="RHS"/>
    <property type="match status" value="1"/>
</dbReference>
<dbReference type="InterPro" id="IPR050708">
    <property type="entry name" value="T6SS_VgrG/RHS"/>
</dbReference>
<feature type="domain" description="DUF6531" evidence="4">
    <location>
        <begin position="240"/>
        <end position="314"/>
    </location>
</feature>